<sequence>MSKMSAAVYDPPSNEFPHLVVIFNDQGEVVISMPCSSVAEGEAFLEQASKGFPTETKVIE</sequence>
<dbReference type="PATRIC" id="fig|1144672.3.peg.3202"/>
<name>N8XMH9_9GAMM</name>
<dbReference type="RefSeq" id="WP_004807129.1">
    <property type="nucleotide sequence ID" value="NZ_KB849440.1"/>
</dbReference>
<reference evidence="1 2" key="1">
    <citation type="submission" date="2013-02" db="EMBL/GenBank/DDBJ databases">
        <title>The Genome Sequence of Acinetobacter sp. CIP 56.2.</title>
        <authorList>
            <consortium name="The Broad Institute Genome Sequencing Platform"/>
            <consortium name="The Broad Institute Genome Sequencing Center for Infectious Disease"/>
            <person name="Cerqueira G."/>
            <person name="Feldgarden M."/>
            <person name="Courvalin P."/>
            <person name="Perichon B."/>
            <person name="Grillot-Courvalin C."/>
            <person name="Clermont D."/>
            <person name="Rocha E."/>
            <person name="Yoon E.-J."/>
            <person name="Nemec A."/>
            <person name="Walker B."/>
            <person name="Young S.K."/>
            <person name="Zeng Q."/>
            <person name="Gargeya S."/>
            <person name="Fitzgerald M."/>
            <person name="Haas B."/>
            <person name="Abouelleil A."/>
            <person name="Alvarado L."/>
            <person name="Arachchi H.M."/>
            <person name="Berlin A.M."/>
            <person name="Chapman S.B."/>
            <person name="Dewar J."/>
            <person name="Goldberg J."/>
            <person name="Griggs A."/>
            <person name="Gujja S."/>
            <person name="Hansen M."/>
            <person name="Howarth C."/>
            <person name="Imamovic A."/>
            <person name="Larimer J."/>
            <person name="McCowan C."/>
            <person name="Murphy C."/>
            <person name="Neiman D."/>
            <person name="Pearson M."/>
            <person name="Priest M."/>
            <person name="Roberts A."/>
            <person name="Saif S."/>
            <person name="Shea T."/>
            <person name="Sisk P."/>
            <person name="Sykes S."/>
            <person name="Wortman J."/>
            <person name="Nusbaum C."/>
            <person name="Birren B."/>
        </authorList>
    </citation>
    <scope>NUCLEOTIDE SEQUENCE [LARGE SCALE GENOMIC DNA]</scope>
    <source>
        <strain evidence="1 2">CIP 56.2</strain>
    </source>
</reference>
<dbReference type="eggNOG" id="ENOG5032BA1">
    <property type="taxonomic scope" value="Bacteria"/>
</dbReference>
<comment type="caution">
    <text evidence="1">The sequence shown here is derived from an EMBL/GenBank/DDBJ whole genome shotgun (WGS) entry which is preliminary data.</text>
</comment>
<organism evidence="1 2">
    <name type="scientific">Acinetobacter higginsii</name>
    <dbReference type="NCBI Taxonomy" id="70347"/>
    <lineage>
        <taxon>Bacteria</taxon>
        <taxon>Pseudomonadati</taxon>
        <taxon>Pseudomonadota</taxon>
        <taxon>Gammaproteobacteria</taxon>
        <taxon>Moraxellales</taxon>
        <taxon>Moraxellaceae</taxon>
        <taxon>Acinetobacter</taxon>
    </lineage>
</organism>
<gene>
    <name evidence="1" type="ORF">F966_03322</name>
</gene>
<evidence type="ECO:0000313" key="1">
    <source>
        <dbReference type="EMBL" id="ENV08648.1"/>
    </source>
</evidence>
<accession>N8XMH9</accession>
<evidence type="ECO:0000313" key="2">
    <source>
        <dbReference type="Proteomes" id="UP000013209"/>
    </source>
</evidence>
<dbReference type="STRING" id="1144672.F966_03322"/>
<dbReference type="EMBL" id="APPH01000015">
    <property type="protein sequence ID" value="ENV08648.1"/>
    <property type="molecule type" value="Genomic_DNA"/>
</dbReference>
<protein>
    <submittedName>
        <fullName evidence="1">Uncharacterized protein</fullName>
    </submittedName>
</protein>
<dbReference type="HOGENOM" id="CLU_2930584_0_0_6"/>
<proteinExistence type="predicted"/>
<dbReference type="AlphaFoldDB" id="N8XMH9"/>
<dbReference type="Proteomes" id="UP000013209">
    <property type="component" value="Unassembled WGS sequence"/>
</dbReference>